<dbReference type="EMBL" id="BPLQ01013726">
    <property type="protein sequence ID" value="GIY74286.1"/>
    <property type="molecule type" value="Genomic_DNA"/>
</dbReference>
<evidence type="ECO:0000313" key="2">
    <source>
        <dbReference type="Proteomes" id="UP001054837"/>
    </source>
</evidence>
<protein>
    <submittedName>
        <fullName evidence="1">Uncharacterized protein</fullName>
    </submittedName>
</protein>
<dbReference type="Proteomes" id="UP001054837">
    <property type="component" value="Unassembled WGS sequence"/>
</dbReference>
<comment type="caution">
    <text evidence="1">The sequence shown here is derived from an EMBL/GenBank/DDBJ whole genome shotgun (WGS) entry which is preliminary data.</text>
</comment>
<gene>
    <name evidence="1" type="ORF">CDAR_68941</name>
</gene>
<reference evidence="1 2" key="1">
    <citation type="submission" date="2021-06" db="EMBL/GenBank/DDBJ databases">
        <title>Caerostris darwini draft genome.</title>
        <authorList>
            <person name="Kono N."/>
            <person name="Arakawa K."/>
        </authorList>
    </citation>
    <scope>NUCLEOTIDE SEQUENCE [LARGE SCALE GENOMIC DNA]</scope>
</reference>
<feature type="non-terminal residue" evidence="1">
    <location>
        <position position="55"/>
    </location>
</feature>
<proteinExistence type="predicted"/>
<organism evidence="1 2">
    <name type="scientific">Caerostris darwini</name>
    <dbReference type="NCBI Taxonomy" id="1538125"/>
    <lineage>
        <taxon>Eukaryota</taxon>
        <taxon>Metazoa</taxon>
        <taxon>Ecdysozoa</taxon>
        <taxon>Arthropoda</taxon>
        <taxon>Chelicerata</taxon>
        <taxon>Arachnida</taxon>
        <taxon>Araneae</taxon>
        <taxon>Araneomorphae</taxon>
        <taxon>Entelegynae</taxon>
        <taxon>Araneoidea</taxon>
        <taxon>Araneidae</taxon>
        <taxon>Caerostris</taxon>
    </lineage>
</organism>
<dbReference type="AlphaFoldDB" id="A0AAV4VUX9"/>
<evidence type="ECO:0000313" key="1">
    <source>
        <dbReference type="EMBL" id="GIY74286.1"/>
    </source>
</evidence>
<name>A0AAV4VUX9_9ARAC</name>
<sequence length="55" mass="6098">MLQDIQNELSNDQEELASCQICLSLKSSSETPGMTGILRNAKDLVESKIACHLYK</sequence>
<keyword evidence="2" id="KW-1185">Reference proteome</keyword>
<accession>A0AAV4VUX9</accession>